<dbReference type="GO" id="GO:0000166">
    <property type="term" value="F:nucleotide binding"/>
    <property type="evidence" value="ECO:0007669"/>
    <property type="project" value="InterPro"/>
</dbReference>
<dbReference type="InterPro" id="IPR015946">
    <property type="entry name" value="KH_dom-like_a/b"/>
</dbReference>
<feature type="domain" description="S1 motif" evidence="8">
    <location>
        <begin position="135"/>
        <end position="199"/>
    </location>
</feature>
<dbReference type="GO" id="GO:0005829">
    <property type="term" value="C:cytosol"/>
    <property type="evidence" value="ECO:0007669"/>
    <property type="project" value="TreeGrafter"/>
</dbReference>
<dbReference type="SUPFAM" id="SSF54814">
    <property type="entry name" value="Prokaryotic type KH domain (KH-domain type II)"/>
    <property type="match status" value="2"/>
</dbReference>
<keyword evidence="1 7" id="KW-0806">Transcription termination</keyword>
<dbReference type="AlphaFoldDB" id="A0A2T4TX37"/>
<dbReference type="InterPro" id="IPR013735">
    <property type="entry name" value="TF_NusA_N"/>
</dbReference>
<evidence type="ECO:0000313" key="9">
    <source>
        <dbReference type="EMBL" id="PTL35681.1"/>
    </source>
</evidence>
<evidence type="ECO:0000256" key="5">
    <source>
        <dbReference type="ARBA" id="ARBA00023015"/>
    </source>
</evidence>
<dbReference type="GO" id="GO:0031564">
    <property type="term" value="P:transcription antitermination"/>
    <property type="evidence" value="ECO:0007669"/>
    <property type="project" value="UniProtKB-UniRule"/>
</dbReference>
<dbReference type="Pfam" id="PF14520">
    <property type="entry name" value="HHH_5"/>
    <property type="match status" value="1"/>
</dbReference>
<evidence type="ECO:0000256" key="1">
    <source>
        <dbReference type="ARBA" id="ARBA00022472"/>
    </source>
</evidence>
<reference evidence="9 10" key="1">
    <citation type="submission" date="2017-09" db="EMBL/GenBank/DDBJ databases">
        <title>Bloom of a denitrifying methanotroph, Candidatus Methylomirabilis limnetica, in a deep stratified lake.</title>
        <authorList>
            <person name="Graf J.S."/>
            <person name="Marchant H.K."/>
            <person name="Tienken D."/>
            <person name="Hach P.F."/>
            <person name="Brand A."/>
            <person name="Schubert C.J."/>
            <person name="Kuypers M.M."/>
            <person name="Milucka J."/>
        </authorList>
    </citation>
    <scope>NUCLEOTIDE SEQUENCE [LARGE SCALE GENOMIC DNA]</scope>
    <source>
        <strain evidence="9 10">Zug</strain>
    </source>
</reference>
<name>A0A2T4TX37_9BACT</name>
<dbReference type="FunFam" id="3.30.300.20:FF:000002">
    <property type="entry name" value="Transcription termination/antitermination protein NusA"/>
    <property type="match status" value="1"/>
</dbReference>
<comment type="caution">
    <text evidence="9">The sequence shown here is derived from an EMBL/GenBank/DDBJ whole genome shotgun (WGS) entry which is preliminary data.</text>
</comment>
<dbReference type="SUPFAM" id="SSF47794">
    <property type="entry name" value="Rad51 N-terminal domain-like"/>
    <property type="match status" value="1"/>
</dbReference>
<evidence type="ECO:0000256" key="7">
    <source>
        <dbReference type="HAMAP-Rule" id="MF_00945"/>
    </source>
</evidence>
<evidence type="ECO:0000256" key="6">
    <source>
        <dbReference type="ARBA" id="ARBA00023163"/>
    </source>
</evidence>
<dbReference type="Gene3D" id="2.40.50.140">
    <property type="entry name" value="Nucleic acid-binding proteins"/>
    <property type="match status" value="1"/>
</dbReference>
<dbReference type="InterPro" id="IPR010995">
    <property type="entry name" value="DNA_repair_Rad51/TF_NusA_a-hlx"/>
</dbReference>
<keyword evidence="3 7" id="KW-0889">Transcription antitermination</keyword>
<dbReference type="Pfam" id="PF00575">
    <property type="entry name" value="S1"/>
    <property type="match status" value="1"/>
</dbReference>
<dbReference type="HAMAP" id="MF_00945_B">
    <property type="entry name" value="NusA_B"/>
    <property type="match status" value="1"/>
</dbReference>
<dbReference type="InterPro" id="IPR012340">
    <property type="entry name" value="NA-bd_OB-fold"/>
</dbReference>
<dbReference type="SMART" id="SM00278">
    <property type="entry name" value="HhH1"/>
    <property type="match status" value="2"/>
</dbReference>
<dbReference type="Gene3D" id="3.30.300.20">
    <property type="match status" value="2"/>
</dbReference>
<dbReference type="GO" id="GO:0003677">
    <property type="term" value="F:DNA binding"/>
    <property type="evidence" value="ECO:0007669"/>
    <property type="project" value="InterPro"/>
</dbReference>
<dbReference type="CDD" id="cd22529">
    <property type="entry name" value="KH-II_NusA_rpt2"/>
    <property type="match status" value="1"/>
</dbReference>
<keyword evidence="2 7" id="KW-0963">Cytoplasm</keyword>
<organism evidence="9 10">
    <name type="scientific">Candidatus Methylomirabilis limnetica</name>
    <dbReference type="NCBI Taxonomy" id="2033718"/>
    <lineage>
        <taxon>Bacteria</taxon>
        <taxon>Candidatus Methylomirabilota</taxon>
        <taxon>Candidatus Methylomirabilia</taxon>
        <taxon>Candidatus Methylomirabilales</taxon>
        <taxon>Candidatus Methylomirabilaceae</taxon>
        <taxon>Candidatus Methylomirabilis</taxon>
    </lineage>
</organism>
<keyword evidence="5 7" id="KW-0805">Transcription regulation</keyword>
<dbReference type="GO" id="GO:0006281">
    <property type="term" value="P:DNA repair"/>
    <property type="evidence" value="ECO:0007669"/>
    <property type="project" value="InterPro"/>
</dbReference>
<accession>A0A2T4TX37</accession>
<reference evidence="10" key="2">
    <citation type="journal article" date="2018" name="Environ. Microbiol.">
        <title>Bloom of a denitrifying methanotroph, 'Candidatus Methylomirabilis limnetica', in a deep stratified lake.</title>
        <authorList>
            <person name="Graf J.S."/>
            <person name="Mayr M.J."/>
            <person name="Marchant H.K."/>
            <person name="Tienken D."/>
            <person name="Hach P.F."/>
            <person name="Brand A."/>
            <person name="Schubert C.J."/>
            <person name="Kuypers M.M."/>
            <person name="Milucka J."/>
        </authorList>
    </citation>
    <scope>NUCLEOTIDE SEQUENCE [LARGE SCALE GENOMIC DNA]</scope>
    <source>
        <strain evidence="10">Zug</strain>
    </source>
</reference>
<evidence type="ECO:0000256" key="4">
    <source>
        <dbReference type="ARBA" id="ARBA00022884"/>
    </source>
</evidence>
<evidence type="ECO:0000313" key="10">
    <source>
        <dbReference type="Proteomes" id="UP000241436"/>
    </source>
</evidence>
<dbReference type="CDD" id="cd04455">
    <property type="entry name" value="S1_NusA"/>
    <property type="match status" value="1"/>
</dbReference>
<dbReference type="Proteomes" id="UP000241436">
    <property type="component" value="Unassembled WGS sequence"/>
</dbReference>
<dbReference type="SUPFAM" id="SSF69705">
    <property type="entry name" value="Transcription factor NusA, N-terminal domain"/>
    <property type="match status" value="1"/>
</dbReference>
<comment type="function">
    <text evidence="7">Participates in both transcription termination and antitermination.</text>
</comment>
<evidence type="ECO:0000256" key="2">
    <source>
        <dbReference type="ARBA" id="ARBA00022490"/>
    </source>
</evidence>
<dbReference type="SMART" id="SM00316">
    <property type="entry name" value="S1"/>
    <property type="match status" value="1"/>
</dbReference>
<dbReference type="Pfam" id="PF26594">
    <property type="entry name" value="KH_NusA_2nd"/>
    <property type="match status" value="1"/>
</dbReference>
<dbReference type="InterPro" id="IPR003583">
    <property type="entry name" value="Hlx-hairpin-Hlx_DNA-bd_motif"/>
</dbReference>
<dbReference type="SUPFAM" id="SSF50249">
    <property type="entry name" value="Nucleic acid-binding proteins"/>
    <property type="match status" value="1"/>
</dbReference>
<comment type="subunit">
    <text evidence="7">Monomer. Binds directly to the core enzyme of the DNA-dependent RNA polymerase and to nascent RNA.</text>
</comment>
<dbReference type="PANTHER" id="PTHR22648:SF0">
    <property type="entry name" value="TRANSCRIPTION TERMINATION_ANTITERMINATION PROTEIN NUSA"/>
    <property type="match status" value="1"/>
</dbReference>
<dbReference type="PANTHER" id="PTHR22648">
    <property type="entry name" value="TRANSCRIPTION TERMINATION FACTOR NUSA"/>
    <property type="match status" value="1"/>
</dbReference>
<dbReference type="InterPro" id="IPR036555">
    <property type="entry name" value="NusA_N_sf"/>
</dbReference>
<dbReference type="Pfam" id="PF13184">
    <property type="entry name" value="KH_NusA_1st"/>
    <property type="match status" value="1"/>
</dbReference>
<evidence type="ECO:0000256" key="3">
    <source>
        <dbReference type="ARBA" id="ARBA00022814"/>
    </source>
</evidence>
<dbReference type="SMART" id="SM00322">
    <property type="entry name" value="KH"/>
    <property type="match status" value="2"/>
</dbReference>
<evidence type="ECO:0000259" key="8">
    <source>
        <dbReference type="PROSITE" id="PS50126"/>
    </source>
</evidence>
<dbReference type="CDD" id="cd02134">
    <property type="entry name" value="KH-II_NusA_rpt1"/>
    <property type="match status" value="1"/>
</dbReference>
<protein>
    <recommendedName>
        <fullName evidence="7">Transcription termination/antitermination protein NusA</fullName>
    </recommendedName>
</protein>
<comment type="similarity">
    <text evidence="7">Belongs to the NusA family.</text>
</comment>
<dbReference type="InterPro" id="IPR030842">
    <property type="entry name" value="TF_NusA_bacterial"/>
</dbReference>
<dbReference type="NCBIfam" id="TIGR01953">
    <property type="entry name" value="NusA"/>
    <property type="match status" value="1"/>
</dbReference>
<dbReference type="PROSITE" id="PS50126">
    <property type="entry name" value="S1"/>
    <property type="match status" value="1"/>
</dbReference>
<dbReference type="GO" id="GO:0003700">
    <property type="term" value="F:DNA-binding transcription factor activity"/>
    <property type="evidence" value="ECO:0007669"/>
    <property type="project" value="InterPro"/>
</dbReference>
<dbReference type="OrthoDB" id="9807233at2"/>
<dbReference type="FunFam" id="2.40.50.140:FF:000058">
    <property type="entry name" value="Transcription termination/antitermination protein NusA"/>
    <property type="match status" value="1"/>
</dbReference>
<dbReference type="RefSeq" id="WP_107562410.1">
    <property type="nucleotide sequence ID" value="NZ_NVQC01000022.1"/>
</dbReference>
<dbReference type="InterPro" id="IPR009019">
    <property type="entry name" value="KH_sf_prok-type"/>
</dbReference>
<dbReference type="GO" id="GO:0006353">
    <property type="term" value="P:DNA-templated transcription termination"/>
    <property type="evidence" value="ECO:0007669"/>
    <property type="project" value="UniProtKB-UniRule"/>
</dbReference>
<dbReference type="InterPro" id="IPR010213">
    <property type="entry name" value="TF_NusA"/>
</dbReference>
<dbReference type="EMBL" id="NVQC01000022">
    <property type="protein sequence ID" value="PTL35681.1"/>
    <property type="molecule type" value="Genomic_DNA"/>
</dbReference>
<keyword evidence="6 7" id="KW-0804">Transcription</keyword>
<dbReference type="Pfam" id="PF08529">
    <property type="entry name" value="NusA_N"/>
    <property type="match status" value="1"/>
</dbReference>
<proteinExistence type="inferred from homology"/>
<keyword evidence="4 7" id="KW-0694">RNA-binding</keyword>
<comment type="subcellular location">
    <subcellularLocation>
        <location evidence="7">Cytoplasm</location>
    </subcellularLocation>
</comment>
<dbReference type="Gene3D" id="1.10.150.20">
    <property type="entry name" value="5' to 3' exonuclease, C-terminal subdomain"/>
    <property type="match status" value="1"/>
</dbReference>
<dbReference type="Gene3D" id="3.30.1480.10">
    <property type="entry name" value="NusA, N-terminal domain"/>
    <property type="match status" value="1"/>
</dbReference>
<keyword evidence="10" id="KW-1185">Reference proteome</keyword>
<dbReference type="InterPro" id="IPR003029">
    <property type="entry name" value="S1_domain"/>
</dbReference>
<dbReference type="FunFam" id="3.30.300.20:FF:000005">
    <property type="entry name" value="Transcription termination/antitermination protein NusA"/>
    <property type="match status" value="1"/>
</dbReference>
<sequence length="433" mass="46821">MGIDLLQVIEQVGREKEIDSAVLIEAVSAAILSASRKTLGAALDLRVEFDQRARCFTLYAVRKVAEEVLNPHVEISIDEAQLISPGAQLGDEIKTEMKAKEFGRIAAQTAKQVIIQRVREAERESVFQAFKARVGEMVGGVVQRVVKGNVIVNLGKAEAIIPPREQLPREDHRTGDRVRAYVLDVKKLPRGSQIVLSRTHPGLLAKLLEIEVPEIYEGIVEIKAVARDAGERAKVAVASRDSNVDPVGACVGYRGSRVQAIVRELMGEKIDVIAWKDDPASFVRSALAPAEVESVEVAHETHTLKVLVADGQLSLAIGKRGQNARLAAKLVGWKVDVKGRGEIQKQLAEQIMPELEAAVSVAESPPPVPMRLADLPGVGEKLADRLIEAGLDSYQKLAHASEEVLVQVEGVGPKTARKLIEVAKAALASRDAG</sequence>
<dbReference type="InterPro" id="IPR058582">
    <property type="entry name" value="KH_NusA_2nd"/>
</dbReference>
<dbReference type="GO" id="GO:0003723">
    <property type="term" value="F:RNA binding"/>
    <property type="evidence" value="ECO:0007669"/>
    <property type="project" value="UniProtKB-UniRule"/>
</dbReference>
<dbReference type="InterPro" id="IPR025249">
    <property type="entry name" value="TF_NusA_KH_1st"/>
</dbReference>
<gene>
    <name evidence="7" type="primary">nusA</name>
    <name evidence="9" type="ORF">CLG94_07920</name>
</gene>
<dbReference type="InterPro" id="IPR004087">
    <property type="entry name" value="KH_dom"/>
</dbReference>